<dbReference type="Proteomes" id="UP000275408">
    <property type="component" value="Unassembled WGS sequence"/>
</dbReference>
<protein>
    <recommendedName>
        <fullName evidence="2">Mutator-like transposase domain-containing protein</fullName>
    </recommendedName>
</protein>
<evidence type="ECO:0000313" key="4">
    <source>
        <dbReference type="Proteomes" id="UP000275408"/>
    </source>
</evidence>
<feature type="domain" description="Mutator-like transposase" evidence="2">
    <location>
        <begin position="2"/>
        <end position="343"/>
    </location>
</feature>
<dbReference type="EMBL" id="RCHS01000030">
    <property type="protein sequence ID" value="RMX61354.1"/>
    <property type="molecule type" value="Genomic_DNA"/>
</dbReference>
<proteinExistence type="predicted"/>
<dbReference type="OrthoDB" id="5972331at2759"/>
<reference evidence="3 4" key="1">
    <citation type="journal article" date="2018" name="Sci. Rep.">
        <title>Comparative analysis of the Pocillopora damicornis genome highlights role of immune system in coral evolution.</title>
        <authorList>
            <person name="Cunning R."/>
            <person name="Bay R.A."/>
            <person name="Gillette P."/>
            <person name="Baker A.C."/>
            <person name="Traylor-Knowles N."/>
        </authorList>
    </citation>
    <scope>NUCLEOTIDE SEQUENCE [LARGE SCALE GENOMIC DNA]</scope>
    <source>
        <strain evidence="3">RSMAS</strain>
        <tissue evidence="3">Whole animal</tissue>
    </source>
</reference>
<sequence>MYLKCSYCGIITPLNTSTRLGGKGGGPHEVNRRSVLSSHQWGRAGLAKFCAGMELPPPVTKKAYNQHMKQVEKLAVSNAETLMCEAAERLRQLASHEDEECVVEIDGQSVCKVAVSIDGTWQKRGHSSKIGVVFAVSVMTGEIIDYEVKSLICKECSSKEHTDKTSADYLSWKESHASHCEVNHVGSSEEMESSGAVSIFSRSIEKRKLIYSTFVGDGDSSCFGRVNSKMIELYGDKYPVVKEECVGHVQKRLGTALRNYKRNIKMAGLKMSDGGKVDGRGRLTDNFVDRMQKYYGRAIRENAGDLHQMKNSVWAIYHHMIKDDSCTLEEQHKLCPKGEGTWCKFWKAPEEYKEDNRLPCVFIDELKPIFIRLTNDDLLKRCLQGQTQNRNESINGQLWSRCPKSRYCGKRRVVIAVCETVGVFNTGAASKASLLESCGISPGRNMLKALKKEDQERIASAAHKISSKYRKRRQTIRSMKNSKADKLAYQAGAFGTSFKPETDGRKKKKNPPKKKKSTVALPAPSSSSGLDIVFVVPDVEFVAKERTEQK</sequence>
<accession>A0A3M6V6R6</accession>
<comment type="caution">
    <text evidence="3">The sequence shown here is derived from an EMBL/GenBank/DDBJ whole genome shotgun (WGS) entry which is preliminary data.</text>
</comment>
<dbReference type="Pfam" id="PF20700">
    <property type="entry name" value="Mutator"/>
    <property type="match status" value="1"/>
</dbReference>
<dbReference type="PANTHER" id="PTHR33309">
    <property type="entry name" value="KERATIN, ULTRA HIGH-SULFUR MATRIX PROTEIN-LIKE"/>
    <property type="match status" value="1"/>
</dbReference>
<name>A0A3M6V6R6_POCDA</name>
<organism evidence="3 4">
    <name type="scientific">Pocillopora damicornis</name>
    <name type="common">Cauliflower coral</name>
    <name type="synonym">Millepora damicornis</name>
    <dbReference type="NCBI Taxonomy" id="46731"/>
    <lineage>
        <taxon>Eukaryota</taxon>
        <taxon>Metazoa</taxon>
        <taxon>Cnidaria</taxon>
        <taxon>Anthozoa</taxon>
        <taxon>Hexacorallia</taxon>
        <taxon>Scleractinia</taxon>
        <taxon>Astrocoeniina</taxon>
        <taxon>Pocilloporidae</taxon>
        <taxon>Pocillopora</taxon>
    </lineage>
</organism>
<dbReference type="PANTHER" id="PTHR33309:SF3">
    <property type="entry name" value="CCHC-TYPE DOMAIN-CONTAINING PROTEIN"/>
    <property type="match status" value="1"/>
</dbReference>
<feature type="region of interest" description="Disordered" evidence="1">
    <location>
        <begin position="496"/>
        <end position="529"/>
    </location>
</feature>
<dbReference type="AlphaFoldDB" id="A0A3M6V6R6"/>
<feature type="compositionally biased region" description="Basic residues" evidence="1">
    <location>
        <begin position="505"/>
        <end position="517"/>
    </location>
</feature>
<evidence type="ECO:0000313" key="3">
    <source>
        <dbReference type="EMBL" id="RMX61354.1"/>
    </source>
</evidence>
<dbReference type="InterPro" id="IPR049012">
    <property type="entry name" value="Mutator_transp_dom"/>
</dbReference>
<evidence type="ECO:0000256" key="1">
    <source>
        <dbReference type="SAM" id="MobiDB-lite"/>
    </source>
</evidence>
<evidence type="ECO:0000259" key="2">
    <source>
        <dbReference type="Pfam" id="PF20700"/>
    </source>
</evidence>
<gene>
    <name evidence="3" type="ORF">pdam_00025801</name>
</gene>
<keyword evidence="4" id="KW-1185">Reference proteome</keyword>